<dbReference type="InterPro" id="IPR011078">
    <property type="entry name" value="PyrdxlP_homeostasis"/>
</dbReference>
<evidence type="ECO:0000256" key="4">
    <source>
        <dbReference type="RuleBase" id="RU004514"/>
    </source>
</evidence>
<feature type="domain" description="Alanine racemase N-terminal" evidence="5">
    <location>
        <begin position="13"/>
        <end position="230"/>
    </location>
</feature>
<evidence type="ECO:0000313" key="6">
    <source>
        <dbReference type="EMBL" id="HAR55781.1"/>
    </source>
</evidence>
<evidence type="ECO:0000256" key="1">
    <source>
        <dbReference type="ARBA" id="ARBA00022898"/>
    </source>
</evidence>
<dbReference type="InterPro" id="IPR001608">
    <property type="entry name" value="Ala_racemase_N"/>
</dbReference>
<comment type="similarity">
    <text evidence="2 4">Belongs to the pyridoxal phosphate-binding protein YggS/PROSC family.</text>
</comment>
<protein>
    <recommendedName>
        <fullName evidence="2">Pyridoxal phosphate homeostasis protein</fullName>
        <shortName evidence="2">PLP homeostasis protein</shortName>
    </recommendedName>
</protein>
<dbReference type="NCBIfam" id="TIGR00044">
    <property type="entry name" value="YggS family pyridoxal phosphate-dependent enzyme"/>
    <property type="match status" value="1"/>
</dbReference>
<feature type="modified residue" description="N6-(pyridoxal phosphate)lysine" evidence="2 3">
    <location>
        <position position="40"/>
    </location>
</feature>
<dbReference type="RefSeq" id="WP_006956139.1">
    <property type="nucleotide sequence ID" value="NZ_DAIRLQ010000009.1"/>
</dbReference>
<gene>
    <name evidence="6" type="ORF">DCR58_03235</name>
</gene>
<dbReference type="PROSITE" id="PS01211">
    <property type="entry name" value="UPF0001"/>
    <property type="match status" value="1"/>
</dbReference>
<dbReference type="FunFam" id="3.20.20.10:FF:000018">
    <property type="entry name" value="Pyridoxal phosphate homeostasis protein"/>
    <property type="match status" value="1"/>
</dbReference>
<keyword evidence="1 2" id="KW-0663">Pyridoxal phosphate</keyword>
<sequence>MVTKVAENIVKSLGQIRQNINAMAEQTTYRESVRLLAVSKKHSAEAIRVAYEAGQREFAENYVQEGVAKVQQLQALDITWHFIGPLQSNKTKLVAEHFDWVQSIDREKIARRLNDQRSGALPPLNVLLQVNIDNDPNKSGVKKSDINALAKFVSKCPHLKLRGIMTILEADTDEKQQLDSFTSMRELYQQLQQLHPSVDTLSMGMSGDMRQAIHAGANMVRIGSAIFGQRE</sequence>
<dbReference type="STRING" id="314276.OS145_03387"/>
<comment type="cofactor">
    <cofactor evidence="3">
        <name>pyridoxal 5'-phosphate</name>
        <dbReference type="ChEBI" id="CHEBI:597326"/>
    </cofactor>
</comment>
<evidence type="ECO:0000259" key="5">
    <source>
        <dbReference type="Pfam" id="PF01168"/>
    </source>
</evidence>
<dbReference type="EMBL" id="DMUP01000067">
    <property type="protein sequence ID" value="HAR55781.1"/>
    <property type="molecule type" value="Genomic_DNA"/>
</dbReference>
<evidence type="ECO:0000256" key="3">
    <source>
        <dbReference type="PIRSR" id="PIRSR004848-1"/>
    </source>
</evidence>
<proteinExistence type="inferred from homology"/>
<dbReference type="PIRSF" id="PIRSF004848">
    <property type="entry name" value="YBL036c_PLPDEIII"/>
    <property type="match status" value="1"/>
</dbReference>
<accession>A0A348WML9</accession>
<evidence type="ECO:0000256" key="2">
    <source>
        <dbReference type="HAMAP-Rule" id="MF_02087"/>
    </source>
</evidence>
<dbReference type="PANTHER" id="PTHR10146:SF14">
    <property type="entry name" value="PYRIDOXAL PHOSPHATE HOMEOSTASIS PROTEIN"/>
    <property type="match status" value="1"/>
</dbReference>
<evidence type="ECO:0000313" key="7">
    <source>
        <dbReference type="Proteomes" id="UP000262878"/>
    </source>
</evidence>
<reference evidence="6 7" key="1">
    <citation type="journal article" date="2018" name="Nat. Biotechnol.">
        <title>A standardized bacterial taxonomy based on genome phylogeny substantially revises the tree of life.</title>
        <authorList>
            <person name="Parks D.H."/>
            <person name="Chuvochina M."/>
            <person name="Waite D.W."/>
            <person name="Rinke C."/>
            <person name="Skarshewski A."/>
            <person name="Chaumeil P.A."/>
            <person name="Hugenholtz P."/>
        </authorList>
    </citation>
    <scope>NUCLEOTIDE SEQUENCE [LARGE SCALE GENOMIC DNA]</scope>
    <source>
        <strain evidence="6">UBA9360</strain>
    </source>
</reference>
<dbReference type="Proteomes" id="UP000262878">
    <property type="component" value="Unassembled WGS sequence"/>
</dbReference>
<comment type="caution">
    <text evidence="6">The sequence shown here is derived from an EMBL/GenBank/DDBJ whole genome shotgun (WGS) entry which is preliminary data.</text>
</comment>
<dbReference type="PANTHER" id="PTHR10146">
    <property type="entry name" value="PROLINE SYNTHETASE CO-TRANSCRIBED BACTERIAL HOMOLOG PROTEIN"/>
    <property type="match status" value="1"/>
</dbReference>
<dbReference type="AlphaFoldDB" id="A0A348WML9"/>
<dbReference type="SUPFAM" id="SSF51419">
    <property type="entry name" value="PLP-binding barrel"/>
    <property type="match status" value="1"/>
</dbReference>
<organism evidence="6 7">
    <name type="scientific">Idiomarina baltica</name>
    <dbReference type="NCBI Taxonomy" id="190892"/>
    <lineage>
        <taxon>Bacteria</taxon>
        <taxon>Pseudomonadati</taxon>
        <taxon>Pseudomonadota</taxon>
        <taxon>Gammaproteobacteria</taxon>
        <taxon>Alteromonadales</taxon>
        <taxon>Idiomarinaceae</taxon>
        <taxon>Idiomarina</taxon>
    </lineage>
</organism>
<comment type="function">
    <text evidence="2">Pyridoxal 5'-phosphate (PLP)-binding protein, which is involved in PLP homeostasis.</text>
</comment>
<dbReference type="CDD" id="cd06824">
    <property type="entry name" value="PLPDE_III_Yggs_like"/>
    <property type="match status" value="1"/>
</dbReference>
<dbReference type="Pfam" id="PF01168">
    <property type="entry name" value="Ala_racemase_N"/>
    <property type="match status" value="1"/>
</dbReference>
<dbReference type="InterPro" id="IPR029066">
    <property type="entry name" value="PLP-binding_barrel"/>
</dbReference>
<dbReference type="HAMAP" id="MF_02087">
    <property type="entry name" value="PLP_homeostasis"/>
    <property type="match status" value="1"/>
</dbReference>
<name>A0A348WML9_9GAMM</name>
<dbReference type="GO" id="GO:0030170">
    <property type="term" value="F:pyridoxal phosphate binding"/>
    <property type="evidence" value="ECO:0007669"/>
    <property type="project" value="UniProtKB-UniRule"/>
</dbReference>
<dbReference type="Gene3D" id="3.20.20.10">
    <property type="entry name" value="Alanine racemase"/>
    <property type="match status" value="1"/>
</dbReference>